<feature type="domain" description="MacB-like periplasmic core" evidence="2">
    <location>
        <begin position="22"/>
        <end position="126"/>
    </location>
</feature>
<organism evidence="3 4">
    <name type="scientific">Candidatus Acidiferrum panamense</name>
    <dbReference type="NCBI Taxonomy" id="2741543"/>
    <lineage>
        <taxon>Bacteria</taxon>
        <taxon>Pseudomonadati</taxon>
        <taxon>Acidobacteriota</taxon>
        <taxon>Terriglobia</taxon>
        <taxon>Candidatus Acidiferrales</taxon>
        <taxon>Candidatus Acidiferrum</taxon>
    </lineage>
</organism>
<keyword evidence="1" id="KW-0812">Transmembrane</keyword>
<dbReference type="Proteomes" id="UP000567293">
    <property type="component" value="Unassembled WGS sequence"/>
</dbReference>
<accession>A0A7V8SWJ8</accession>
<protein>
    <submittedName>
        <fullName evidence="3">ABC transporter permease</fullName>
    </submittedName>
</protein>
<evidence type="ECO:0000256" key="1">
    <source>
        <dbReference type="SAM" id="Phobius"/>
    </source>
</evidence>
<sequence>MESLFQDVKYGLRMLAKAPAFTAIAVLTLALGIGANTAIFSIANAFMLRPWPVKDAERLTVVAVSDKNGDPQPLSYPDYLDYKQQNDVFTEMTGFDLDLAGFGWQGHSDRIVMCYVPSNFFSMLGLHA</sequence>
<reference evidence="3" key="1">
    <citation type="submission" date="2020-06" db="EMBL/GenBank/DDBJ databases">
        <title>Legume-microbial interactions unlock mineral nutrients during tropical forest succession.</title>
        <authorList>
            <person name="Epihov D.Z."/>
        </authorList>
    </citation>
    <scope>NUCLEOTIDE SEQUENCE [LARGE SCALE GENOMIC DNA]</scope>
    <source>
        <strain evidence="3">Pan2503</strain>
    </source>
</reference>
<comment type="caution">
    <text evidence="3">The sequence shown here is derived from an EMBL/GenBank/DDBJ whole genome shotgun (WGS) entry which is preliminary data.</text>
</comment>
<keyword evidence="1" id="KW-1133">Transmembrane helix</keyword>
<evidence type="ECO:0000313" key="4">
    <source>
        <dbReference type="Proteomes" id="UP000567293"/>
    </source>
</evidence>
<proteinExistence type="predicted"/>
<name>A0A7V8SWJ8_9BACT</name>
<feature type="transmembrane region" description="Helical" evidence="1">
    <location>
        <begin position="20"/>
        <end position="48"/>
    </location>
</feature>
<evidence type="ECO:0000313" key="3">
    <source>
        <dbReference type="EMBL" id="MBA0084988.1"/>
    </source>
</evidence>
<feature type="non-terminal residue" evidence="3">
    <location>
        <position position="128"/>
    </location>
</feature>
<dbReference type="Pfam" id="PF12704">
    <property type="entry name" value="MacB_PCD"/>
    <property type="match status" value="1"/>
</dbReference>
<keyword evidence="4" id="KW-1185">Reference proteome</keyword>
<dbReference type="InterPro" id="IPR025857">
    <property type="entry name" value="MacB_PCD"/>
</dbReference>
<dbReference type="EMBL" id="JACDQQ010000805">
    <property type="protein sequence ID" value="MBA0084988.1"/>
    <property type="molecule type" value="Genomic_DNA"/>
</dbReference>
<gene>
    <name evidence="3" type="ORF">HRJ53_08330</name>
</gene>
<dbReference type="AlphaFoldDB" id="A0A7V8SWJ8"/>
<evidence type="ECO:0000259" key="2">
    <source>
        <dbReference type="Pfam" id="PF12704"/>
    </source>
</evidence>
<keyword evidence="1" id="KW-0472">Membrane</keyword>